<evidence type="ECO:0000256" key="1">
    <source>
        <dbReference type="SAM" id="MobiDB-lite"/>
    </source>
</evidence>
<feature type="region of interest" description="Disordered" evidence="1">
    <location>
        <begin position="1"/>
        <end position="23"/>
    </location>
</feature>
<accession>A0A0A8YRY6</accession>
<reference evidence="2" key="1">
    <citation type="submission" date="2014-09" db="EMBL/GenBank/DDBJ databases">
        <authorList>
            <person name="Magalhaes I.L.F."/>
            <person name="Oliveira U."/>
            <person name="Santos F.R."/>
            <person name="Vidigal T.H.D.A."/>
            <person name="Brescovit A.D."/>
            <person name="Santos A.J."/>
        </authorList>
    </citation>
    <scope>NUCLEOTIDE SEQUENCE</scope>
    <source>
        <tissue evidence="2">Shoot tissue taken approximately 20 cm above the soil surface</tissue>
    </source>
</reference>
<dbReference type="EMBL" id="GBRH01272768">
    <property type="protein sequence ID" value="JAD25127.1"/>
    <property type="molecule type" value="Transcribed_RNA"/>
</dbReference>
<protein>
    <submittedName>
        <fullName evidence="2">Uncharacterized protein</fullName>
    </submittedName>
</protein>
<evidence type="ECO:0000313" key="2">
    <source>
        <dbReference type="EMBL" id="JAD25127.1"/>
    </source>
</evidence>
<feature type="compositionally biased region" description="Polar residues" evidence="1">
    <location>
        <begin position="1"/>
        <end position="16"/>
    </location>
</feature>
<name>A0A0A8YRY6_ARUDO</name>
<organism evidence="2">
    <name type="scientific">Arundo donax</name>
    <name type="common">Giant reed</name>
    <name type="synonym">Donax arundinaceus</name>
    <dbReference type="NCBI Taxonomy" id="35708"/>
    <lineage>
        <taxon>Eukaryota</taxon>
        <taxon>Viridiplantae</taxon>
        <taxon>Streptophyta</taxon>
        <taxon>Embryophyta</taxon>
        <taxon>Tracheophyta</taxon>
        <taxon>Spermatophyta</taxon>
        <taxon>Magnoliopsida</taxon>
        <taxon>Liliopsida</taxon>
        <taxon>Poales</taxon>
        <taxon>Poaceae</taxon>
        <taxon>PACMAD clade</taxon>
        <taxon>Arundinoideae</taxon>
        <taxon>Arundineae</taxon>
        <taxon>Arundo</taxon>
    </lineage>
</organism>
<reference evidence="2" key="2">
    <citation type="journal article" date="2015" name="Data Brief">
        <title>Shoot transcriptome of the giant reed, Arundo donax.</title>
        <authorList>
            <person name="Barrero R.A."/>
            <person name="Guerrero F.D."/>
            <person name="Moolhuijzen P."/>
            <person name="Goolsby J.A."/>
            <person name="Tidwell J."/>
            <person name="Bellgard S.E."/>
            <person name="Bellgard M.I."/>
        </authorList>
    </citation>
    <scope>NUCLEOTIDE SEQUENCE</scope>
    <source>
        <tissue evidence="2">Shoot tissue taken approximately 20 cm above the soil surface</tissue>
    </source>
</reference>
<sequence length="23" mass="2547">MNQLNATSDHLGSTASKLLMREE</sequence>
<proteinExistence type="predicted"/>
<dbReference type="AlphaFoldDB" id="A0A0A8YRY6"/>